<comment type="similarity">
    <text evidence="3 10">Belongs to the PEPCase type 1 family.</text>
</comment>
<keyword evidence="14" id="KW-1185">Reference proteome</keyword>
<dbReference type="GO" id="GO:0008964">
    <property type="term" value="F:phosphoenolpyruvate carboxylase activity"/>
    <property type="evidence" value="ECO:0007669"/>
    <property type="project" value="UniProtKB-UniRule"/>
</dbReference>
<dbReference type="InterPro" id="IPR015813">
    <property type="entry name" value="Pyrv/PenolPyrv_kinase-like_dom"/>
</dbReference>
<dbReference type="InterPro" id="IPR021135">
    <property type="entry name" value="PEP_COase"/>
</dbReference>
<evidence type="ECO:0000256" key="6">
    <source>
        <dbReference type="ARBA" id="ARBA00022842"/>
    </source>
</evidence>
<dbReference type="OrthoDB" id="9768133at2"/>
<dbReference type="GO" id="GO:0000287">
    <property type="term" value="F:magnesium ion binding"/>
    <property type="evidence" value="ECO:0007669"/>
    <property type="project" value="UniProtKB-UniRule"/>
</dbReference>
<dbReference type="PROSITE" id="PS00781">
    <property type="entry name" value="PEPCASE_1"/>
    <property type="match status" value="1"/>
</dbReference>
<dbReference type="InterPro" id="IPR022805">
    <property type="entry name" value="PEP_COase_bac/pln-type"/>
</dbReference>
<evidence type="ECO:0000256" key="10">
    <source>
        <dbReference type="HAMAP-Rule" id="MF_00595"/>
    </source>
</evidence>
<comment type="cofactor">
    <cofactor evidence="1 10">
        <name>Mg(2+)</name>
        <dbReference type="ChEBI" id="CHEBI:18420"/>
    </cofactor>
</comment>
<feature type="active site" evidence="10 12">
    <location>
        <position position="565"/>
    </location>
</feature>
<keyword evidence="7 10" id="KW-0456">Lyase</keyword>
<dbReference type="EMBL" id="NHZO01000147">
    <property type="protein sequence ID" value="PHQ51236.1"/>
    <property type="molecule type" value="Genomic_DNA"/>
</dbReference>
<evidence type="ECO:0000256" key="4">
    <source>
        <dbReference type="ARBA" id="ARBA00012305"/>
    </source>
</evidence>
<keyword evidence="8 10" id="KW-0120">Carbon dioxide fixation</keyword>
<evidence type="ECO:0000256" key="1">
    <source>
        <dbReference type="ARBA" id="ARBA00001946"/>
    </source>
</evidence>
<keyword evidence="6 10" id="KW-0460">Magnesium</keyword>
<feature type="active site" evidence="10 11">
    <location>
        <position position="132"/>
    </location>
</feature>
<reference evidence="13 14" key="1">
    <citation type="journal article" date="2017" name="Biochemistry">
        <title>Identification of the Biosynthetic Pathway for the Antibiotic Bicyclomycin.</title>
        <authorList>
            <person name="Patteson J."/>
            <person name="Cai W."/>
            <person name="Johnson R.A."/>
            <person name="Santa Maria K."/>
            <person name="Li B."/>
        </authorList>
    </citation>
    <scope>NUCLEOTIDE SEQUENCE [LARGE SCALE GENOMIC DNA]</scope>
    <source>
        <strain evidence="13 14">ATCC 21532</strain>
    </source>
</reference>
<evidence type="ECO:0000313" key="13">
    <source>
        <dbReference type="EMBL" id="PHQ51236.1"/>
    </source>
</evidence>
<keyword evidence="13" id="KW-0670">Pyruvate</keyword>
<evidence type="ECO:0000256" key="3">
    <source>
        <dbReference type="ARBA" id="ARBA00008346"/>
    </source>
</evidence>
<organism evidence="13 14">
    <name type="scientific">Streptomyces cinnamoneus</name>
    <name type="common">Streptoverticillium cinnamoneum</name>
    <dbReference type="NCBI Taxonomy" id="53446"/>
    <lineage>
        <taxon>Bacteria</taxon>
        <taxon>Bacillati</taxon>
        <taxon>Actinomycetota</taxon>
        <taxon>Actinomycetes</taxon>
        <taxon>Kitasatosporales</taxon>
        <taxon>Streptomycetaceae</taxon>
        <taxon>Streptomyces</taxon>
        <taxon>Streptomyces cinnamoneus group</taxon>
    </lineage>
</organism>
<dbReference type="Proteomes" id="UP000222531">
    <property type="component" value="Unassembled WGS sequence"/>
</dbReference>
<evidence type="ECO:0000313" key="14">
    <source>
        <dbReference type="Proteomes" id="UP000222531"/>
    </source>
</evidence>
<proteinExistence type="inferred from homology"/>
<evidence type="ECO:0000256" key="5">
    <source>
        <dbReference type="ARBA" id="ARBA00022419"/>
    </source>
</evidence>
<dbReference type="GO" id="GO:0005829">
    <property type="term" value="C:cytosol"/>
    <property type="evidence" value="ECO:0007669"/>
    <property type="project" value="TreeGrafter"/>
</dbReference>
<evidence type="ECO:0000256" key="2">
    <source>
        <dbReference type="ARBA" id="ARBA00003670"/>
    </source>
</evidence>
<evidence type="ECO:0000256" key="8">
    <source>
        <dbReference type="ARBA" id="ARBA00023300"/>
    </source>
</evidence>
<dbReference type="InterPro" id="IPR033129">
    <property type="entry name" value="PEPCASE_His_AS"/>
</dbReference>
<evidence type="ECO:0000256" key="7">
    <source>
        <dbReference type="ARBA" id="ARBA00023239"/>
    </source>
</evidence>
<dbReference type="PANTHER" id="PTHR30523">
    <property type="entry name" value="PHOSPHOENOLPYRUVATE CARBOXYLASE"/>
    <property type="match status" value="1"/>
</dbReference>
<evidence type="ECO:0000256" key="12">
    <source>
        <dbReference type="PROSITE-ProRule" id="PRU10112"/>
    </source>
</evidence>
<dbReference type="GO" id="GO:0006099">
    <property type="term" value="P:tricarboxylic acid cycle"/>
    <property type="evidence" value="ECO:0007669"/>
    <property type="project" value="InterPro"/>
</dbReference>
<gene>
    <name evidence="10" type="primary">ppc</name>
    <name evidence="13" type="ORF">BLA24_15895</name>
</gene>
<dbReference type="HAMAP" id="MF_00595">
    <property type="entry name" value="PEPcase_type1"/>
    <property type="match status" value="1"/>
</dbReference>
<dbReference type="PRINTS" id="PR00150">
    <property type="entry name" value="PEPCARBXLASE"/>
</dbReference>
<comment type="caution">
    <text evidence="13">The sequence shown here is derived from an EMBL/GenBank/DDBJ whole genome shotgun (WGS) entry which is preliminary data.</text>
</comment>
<evidence type="ECO:0000256" key="11">
    <source>
        <dbReference type="PROSITE-ProRule" id="PRU10111"/>
    </source>
</evidence>
<comment type="catalytic activity">
    <reaction evidence="9 10">
        <text>oxaloacetate + phosphate = phosphoenolpyruvate + hydrogencarbonate</text>
        <dbReference type="Rhea" id="RHEA:28370"/>
        <dbReference type="ChEBI" id="CHEBI:16452"/>
        <dbReference type="ChEBI" id="CHEBI:17544"/>
        <dbReference type="ChEBI" id="CHEBI:43474"/>
        <dbReference type="ChEBI" id="CHEBI:58702"/>
        <dbReference type="EC" id="4.1.1.31"/>
    </reaction>
</comment>
<dbReference type="SUPFAM" id="SSF51621">
    <property type="entry name" value="Phosphoenolpyruvate/pyruvate domain"/>
    <property type="match status" value="1"/>
</dbReference>
<comment type="subunit">
    <text evidence="10">Homotetramer.</text>
</comment>
<dbReference type="PROSITE" id="PS00393">
    <property type="entry name" value="PEPCASE_2"/>
    <property type="match status" value="1"/>
</dbReference>
<dbReference type="RefSeq" id="WP_099199605.1">
    <property type="nucleotide sequence ID" value="NZ_JBIRXA010000004.1"/>
</dbReference>
<dbReference type="Pfam" id="PF00311">
    <property type="entry name" value="PEPcase"/>
    <property type="match status" value="1"/>
</dbReference>
<dbReference type="GO" id="GO:0006107">
    <property type="term" value="P:oxaloacetate metabolic process"/>
    <property type="evidence" value="ECO:0007669"/>
    <property type="project" value="UniProtKB-UniRule"/>
</dbReference>
<dbReference type="AlphaFoldDB" id="A0A2G1XJ28"/>
<dbReference type="Gene3D" id="1.20.1440.90">
    <property type="entry name" value="Phosphoenolpyruvate/pyruvate domain"/>
    <property type="match status" value="1"/>
</dbReference>
<dbReference type="InterPro" id="IPR018129">
    <property type="entry name" value="PEP_COase_Lys_AS"/>
</dbReference>
<accession>A0A2G1XJ28</accession>
<comment type="function">
    <text evidence="2 10">Forms oxaloacetate, a four-carbon dicarboxylic acid source for the tricarboxylic acid cycle.</text>
</comment>
<sequence>MSSADNTNAALRADIRRLGDLLGETLVRQEGEELLDLVERVRALTRTDGEAAAELLSTTDPQTAAKLVRAFSTYFHLANITEQVHRGRELRARRDAEGSILARTADQLKEADPEHLRQTVQHLGVRPVFTAHPTEAARRSVLNKLRRIAKLLDAPGTGTGDKRRTDLRLAENIDLLWQTDELRVARPEPTDEARNAIYYLDELHAEAVGDVLEDLAAELDRVGVTLPATTRPLTFGTWIGGDRDGNPNVTPQVTWDVLILQHEHGITDALAVVDELRGALSNSIRNSGATEELLTSLQRDLELLPEISPRYKRLNAEEPYRLKATCVRQKLVNTRERLAQGTPHQDGRDYLGTGELLADLQLVQDSLRAHRGRLIADGRLERAIRTLAAFGLHLATMDVREHADAHHHALGQLFDRLGEESWRYADMPRDYRRKLLAKELRSRRPLAPSPAPLDAAGTKTLGVFGTIREALQKFGPEVVESYIISMCQGADDVFAAAVLAREAGLIDLHAGWAKIGIVPLLETTDELKEADRLLDEMLADPSYRRLVALRGDVQEVMLGYSDSSKFGGITTSQWEIHRAQRRLRDVAHRYGVRLRLFHGRGGTVGRGGGPTHDAILAQPWGTLEGEIKVTEQGEVISDKYLLPALARENLELTVAATLQASALHTSPRQSDEALARWDAAMDTVSDAAHDAYRRLVEDPDLPAYFFASTPVDQLAELHLGSRPSRRPDSGAGLDGLRAIPWVFGWTQSRQIVPGWFGVGSGLKAAREAGLDTVLEEMHEHWHFFQNFLSNVEMTLAKTDLRIAQHYVDTLVPDELKHVFDLIKAEHELTVREVLRITGETELLDASPVLRQTFHIRDAYLDPISYLQVTLLDRQRRAAERGEEPDPLLSRALLLTVNGVAAGLRNTG</sequence>
<name>A0A2G1XJ28_STRCJ</name>
<dbReference type="EC" id="4.1.1.31" evidence="4 10"/>
<dbReference type="PANTHER" id="PTHR30523:SF6">
    <property type="entry name" value="PHOSPHOENOLPYRUVATE CARBOXYLASE"/>
    <property type="match status" value="1"/>
</dbReference>
<protein>
    <recommendedName>
        <fullName evidence="5 10">Phosphoenolpyruvate carboxylase</fullName>
        <shortName evidence="10">PEPC</shortName>
        <shortName evidence="10">PEPCase</shortName>
        <ecNumber evidence="4 10">4.1.1.31</ecNumber>
    </recommendedName>
</protein>
<dbReference type="GO" id="GO:0015977">
    <property type="term" value="P:carbon fixation"/>
    <property type="evidence" value="ECO:0007669"/>
    <property type="project" value="UniProtKB-UniRule"/>
</dbReference>
<dbReference type="NCBIfam" id="NF000584">
    <property type="entry name" value="PRK00009.1"/>
    <property type="match status" value="1"/>
</dbReference>
<evidence type="ECO:0000256" key="9">
    <source>
        <dbReference type="ARBA" id="ARBA00048995"/>
    </source>
</evidence>